<accession>A0A561DH89</accession>
<dbReference type="Proteomes" id="UP000319671">
    <property type="component" value="Unassembled WGS sequence"/>
</dbReference>
<proteinExistence type="predicted"/>
<name>A0A561DH89_9BACI</name>
<reference evidence="1 2" key="1">
    <citation type="submission" date="2019-06" db="EMBL/GenBank/DDBJ databases">
        <title>Sorghum-associated microbial communities from plants grown in Nebraska, USA.</title>
        <authorList>
            <person name="Schachtman D."/>
        </authorList>
    </citation>
    <scope>NUCLEOTIDE SEQUENCE [LARGE SCALE GENOMIC DNA]</scope>
    <source>
        <strain evidence="1 2">2482</strain>
    </source>
</reference>
<evidence type="ECO:0000313" key="1">
    <source>
        <dbReference type="EMBL" id="TWE02745.1"/>
    </source>
</evidence>
<gene>
    <name evidence="1" type="ORF">FB550_104298</name>
</gene>
<comment type="caution">
    <text evidence="1">The sequence shown here is derived from an EMBL/GenBank/DDBJ whole genome shotgun (WGS) entry which is preliminary data.</text>
</comment>
<evidence type="ECO:0000313" key="2">
    <source>
        <dbReference type="Proteomes" id="UP000319671"/>
    </source>
</evidence>
<keyword evidence="2" id="KW-1185">Reference proteome</keyword>
<organism evidence="1 2">
    <name type="scientific">Neobacillus bataviensis</name>
    <dbReference type="NCBI Taxonomy" id="220685"/>
    <lineage>
        <taxon>Bacteria</taxon>
        <taxon>Bacillati</taxon>
        <taxon>Bacillota</taxon>
        <taxon>Bacilli</taxon>
        <taxon>Bacillales</taxon>
        <taxon>Bacillaceae</taxon>
        <taxon>Neobacillus</taxon>
    </lineage>
</organism>
<dbReference type="AlphaFoldDB" id="A0A561DH89"/>
<protein>
    <submittedName>
        <fullName evidence="1">Uncharacterized protein</fullName>
    </submittedName>
</protein>
<dbReference type="EMBL" id="VIVN01000004">
    <property type="protein sequence ID" value="TWE02745.1"/>
    <property type="molecule type" value="Genomic_DNA"/>
</dbReference>
<sequence length="55" mass="6297">MINFGDCGFVRSHWTLLTTEREKKSPAGVLNFPNVHSAIFFIIVVVLERCFLEDV</sequence>